<reference evidence="2 3" key="1">
    <citation type="submission" date="2018-09" db="EMBL/GenBank/DDBJ databases">
        <authorList>
            <person name="Zhu H."/>
        </authorList>
    </citation>
    <scope>NUCLEOTIDE SEQUENCE [LARGE SCALE GENOMIC DNA]</scope>
    <source>
        <strain evidence="2 3">K2R10-39</strain>
    </source>
</reference>
<sequence>MKFRLKAMACVLALVAQGAMAQQKTVAIANMIDIPQLLEVKAGLVQGLKAAGYEEGKNLKLEYQTAQGNMGTAAQIVRKYVGDRPDVIVTITTPMAQAAMSATKEVPIVFTVVTDPVGAKVVSRFDKPGANATGVSDLAPINLQVRLMQQFVPNLKRLGVLFNPGLDGSRYQLEVMKKVAGSAGITLVESPVPNSNDAIASMRSLVGKVDSVWIPNDVTVYAALEAIAKVAQEKKIPLFTGETRSVERGAIASIGFDYTAVGQTAAKQVAQILSGTKPGEIDVAIPNAFRTVVNQRAVQATGLQVPASVQAKAEFVNK</sequence>
<gene>
    <name evidence="2" type="ORF">D3870_14785</name>
</gene>
<dbReference type="SUPFAM" id="SSF53822">
    <property type="entry name" value="Periplasmic binding protein-like I"/>
    <property type="match status" value="1"/>
</dbReference>
<dbReference type="OrthoDB" id="9776955at2"/>
<dbReference type="InterPro" id="IPR007487">
    <property type="entry name" value="ABC_transpt-TYRBP-like"/>
</dbReference>
<comment type="caution">
    <text evidence="2">The sequence shown here is derived from an EMBL/GenBank/DDBJ whole genome shotgun (WGS) entry which is preliminary data.</text>
</comment>
<dbReference type="PANTHER" id="PTHR35271:SF1">
    <property type="entry name" value="ABC TRANSPORTER, SUBSTRATE-BINDING LIPOPROTEIN"/>
    <property type="match status" value="1"/>
</dbReference>
<dbReference type="Proteomes" id="UP000285190">
    <property type="component" value="Unassembled WGS sequence"/>
</dbReference>
<accession>A0A418X3Q9</accession>
<dbReference type="InterPro" id="IPR028082">
    <property type="entry name" value="Peripla_BP_I"/>
</dbReference>
<name>A0A418X3Q9_9BURK</name>
<dbReference type="Gene3D" id="3.40.50.2300">
    <property type="match status" value="2"/>
</dbReference>
<dbReference type="PANTHER" id="PTHR35271">
    <property type="entry name" value="ABC TRANSPORTER, SUBSTRATE-BINDING LIPOPROTEIN-RELATED"/>
    <property type="match status" value="1"/>
</dbReference>
<dbReference type="AlphaFoldDB" id="A0A418X3Q9"/>
<evidence type="ECO:0000256" key="1">
    <source>
        <dbReference type="SAM" id="SignalP"/>
    </source>
</evidence>
<dbReference type="CDD" id="cd06325">
    <property type="entry name" value="PBP1_ABC_unchar_transporter"/>
    <property type="match status" value="1"/>
</dbReference>
<dbReference type="RefSeq" id="WP_119740247.1">
    <property type="nucleotide sequence ID" value="NZ_QYUN01000002.1"/>
</dbReference>
<evidence type="ECO:0000313" key="3">
    <source>
        <dbReference type="Proteomes" id="UP000285190"/>
    </source>
</evidence>
<feature type="signal peptide" evidence="1">
    <location>
        <begin position="1"/>
        <end position="21"/>
    </location>
</feature>
<proteinExistence type="predicted"/>
<evidence type="ECO:0000313" key="2">
    <source>
        <dbReference type="EMBL" id="RJG07097.1"/>
    </source>
</evidence>
<dbReference type="Pfam" id="PF04392">
    <property type="entry name" value="ABC_sub_bind"/>
    <property type="match status" value="1"/>
</dbReference>
<feature type="chain" id="PRO_5019264363" evidence="1">
    <location>
        <begin position="22"/>
        <end position="318"/>
    </location>
</feature>
<dbReference type="EMBL" id="QYUN01000002">
    <property type="protein sequence ID" value="RJG07097.1"/>
    <property type="molecule type" value="Genomic_DNA"/>
</dbReference>
<organism evidence="2 3">
    <name type="scientific">Noviherbaspirillum cavernae</name>
    <dbReference type="NCBI Taxonomy" id="2320862"/>
    <lineage>
        <taxon>Bacteria</taxon>
        <taxon>Pseudomonadati</taxon>
        <taxon>Pseudomonadota</taxon>
        <taxon>Betaproteobacteria</taxon>
        <taxon>Burkholderiales</taxon>
        <taxon>Oxalobacteraceae</taxon>
        <taxon>Noviherbaspirillum</taxon>
    </lineage>
</organism>
<protein>
    <submittedName>
        <fullName evidence="2">ABC transporter substrate-binding protein</fullName>
    </submittedName>
</protein>
<keyword evidence="1" id="KW-0732">Signal</keyword>
<keyword evidence="3" id="KW-1185">Reference proteome</keyword>